<evidence type="ECO:0000259" key="7">
    <source>
        <dbReference type="PROSITE" id="PS50110"/>
    </source>
</evidence>
<dbReference type="InterPro" id="IPR039420">
    <property type="entry name" value="WalR-like"/>
</dbReference>
<dbReference type="SUPFAM" id="SSF52172">
    <property type="entry name" value="CheY-like"/>
    <property type="match status" value="1"/>
</dbReference>
<feature type="domain" description="Response regulatory" evidence="7">
    <location>
        <begin position="7"/>
        <end position="127"/>
    </location>
</feature>
<protein>
    <submittedName>
        <fullName evidence="8">Response regulator transcription factor</fullName>
    </submittedName>
</protein>
<keyword evidence="1 5" id="KW-0597">Phosphoprotein</keyword>
<dbReference type="PROSITE" id="PS00622">
    <property type="entry name" value="HTH_LUXR_1"/>
    <property type="match status" value="1"/>
</dbReference>
<evidence type="ECO:0000313" key="8">
    <source>
        <dbReference type="EMBL" id="GAA4250169.1"/>
    </source>
</evidence>
<evidence type="ECO:0000256" key="3">
    <source>
        <dbReference type="ARBA" id="ARBA00023125"/>
    </source>
</evidence>
<evidence type="ECO:0000256" key="2">
    <source>
        <dbReference type="ARBA" id="ARBA00023015"/>
    </source>
</evidence>
<evidence type="ECO:0000259" key="6">
    <source>
        <dbReference type="PROSITE" id="PS50043"/>
    </source>
</evidence>
<dbReference type="SUPFAM" id="SSF46894">
    <property type="entry name" value="C-terminal effector domain of the bipartite response regulators"/>
    <property type="match status" value="1"/>
</dbReference>
<dbReference type="Gene3D" id="3.40.50.2300">
    <property type="match status" value="1"/>
</dbReference>
<dbReference type="InterPro" id="IPR058245">
    <property type="entry name" value="NreC/VraR/RcsB-like_REC"/>
</dbReference>
<dbReference type="CDD" id="cd17535">
    <property type="entry name" value="REC_NarL-like"/>
    <property type="match status" value="1"/>
</dbReference>
<evidence type="ECO:0000313" key="9">
    <source>
        <dbReference type="Proteomes" id="UP001500620"/>
    </source>
</evidence>
<dbReference type="PANTHER" id="PTHR43214:SF24">
    <property type="entry name" value="TRANSCRIPTIONAL REGULATORY PROTEIN NARL-RELATED"/>
    <property type="match status" value="1"/>
</dbReference>
<dbReference type="Pfam" id="PF00072">
    <property type="entry name" value="Response_reg"/>
    <property type="match status" value="1"/>
</dbReference>
<gene>
    <name evidence="8" type="ORF">GCM10022255_037420</name>
</gene>
<dbReference type="RefSeq" id="WP_345128273.1">
    <property type="nucleotide sequence ID" value="NZ_BAABAT010000009.1"/>
</dbReference>
<accession>A0ABP8D8Y9</accession>
<dbReference type="InterPro" id="IPR000792">
    <property type="entry name" value="Tscrpt_reg_LuxR_C"/>
</dbReference>
<reference evidence="9" key="1">
    <citation type="journal article" date="2019" name="Int. J. Syst. Evol. Microbiol.">
        <title>The Global Catalogue of Microorganisms (GCM) 10K type strain sequencing project: providing services to taxonomists for standard genome sequencing and annotation.</title>
        <authorList>
            <consortium name="The Broad Institute Genomics Platform"/>
            <consortium name="The Broad Institute Genome Sequencing Center for Infectious Disease"/>
            <person name="Wu L."/>
            <person name="Ma J."/>
        </authorList>
    </citation>
    <scope>NUCLEOTIDE SEQUENCE [LARGE SCALE GENOMIC DNA]</scope>
    <source>
        <strain evidence="9">JCM 17441</strain>
    </source>
</reference>
<dbReference type="EMBL" id="BAABAT010000009">
    <property type="protein sequence ID" value="GAA4250169.1"/>
    <property type="molecule type" value="Genomic_DNA"/>
</dbReference>
<organism evidence="8 9">
    <name type="scientific">Dactylosporangium darangshiense</name>
    <dbReference type="NCBI Taxonomy" id="579108"/>
    <lineage>
        <taxon>Bacteria</taxon>
        <taxon>Bacillati</taxon>
        <taxon>Actinomycetota</taxon>
        <taxon>Actinomycetes</taxon>
        <taxon>Micromonosporales</taxon>
        <taxon>Micromonosporaceae</taxon>
        <taxon>Dactylosporangium</taxon>
    </lineage>
</organism>
<comment type="caution">
    <text evidence="8">The sequence shown here is derived from an EMBL/GenBank/DDBJ whole genome shotgun (WGS) entry which is preliminary data.</text>
</comment>
<keyword evidence="2" id="KW-0805">Transcription regulation</keyword>
<evidence type="ECO:0000256" key="4">
    <source>
        <dbReference type="ARBA" id="ARBA00023163"/>
    </source>
</evidence>
<sequence>MTGERLRVVVGDDSALIRDGLGRLLAEHDMVVVGATGHAGELPDLVERLRPDVVIADIRMPPTHTDDGLRAATAIRRAHPDVAVLVLSQHLMVADVAELVRAPGGRFGYLLKDRVTDVARLAESLRVLAAGGTVFDPEVVSRLMRKAADPLATLTNRELQVLGLVAEGATNQAIAAALGIAESTVEKHCNAVFAKLHVDADPQGHRRVLAVLAYLQAVE</sequence>
<dbReference type="SMART" id="SM00448">
    <property type="entry name" value="REC"/>
    <property type="match status" value="1"/>
</dbReference>
<dbReference type="CDD" id="cd06170">
    <property type="entry name" value="LuxR_C_like"/>
    <property type="match status" value="1"/>
</dbReference>
<dbReference type="Proteomes" id="UP001500620">
    <property type="component" value="Unassembled WGS sequence"/>
</dbReference>
<feature type="modified residue" description="4-aspartylphosphate" evidence="5">
    <location>
        <position position="57"/>
    </location>
</feature>
<dbReference type="InterPro" id="IPR016032">
    <property type="entry name" value="Sig_transdc_resp-reg_C-effctor"/>
</dbReference>
<dbReference type="InterPro" id="IPR001789">
    <property type="entry name" value="Sig_transdc_resp-reg_receiver"/>
</dbReference>
<dbReference type="PANTHER" id="PTHR43214">
    <property type="entry name" value="TWO-COMPONENT RESPONSE REGULATOR"/>
    <property type="match status" value="1"/>
</dbReference>
<evidence type="ECO:0000256" key="1">
    <source>
        <dbReference type="ARBA" id="ARBA00022553"/>
    </source>
</evidence>
<dbReference type="PRINTS" id="PR00038">
    <property type="entry name" value="HTHLUXR"/>
</dbReference>
<dbReference type="InterPro" id="IPR011006">
    <property type="entry name" value="CheY-like_superfamily"/>
</dbReference>
<dbReference type="PROSITE" id="PS50110">
    <property type="entry name" value="RESPONSE_REGULATORY"/>
    <property type="match status" value="1"/>
</dbReference>
<dbReference type="PROSITE" id="PS50043">
    <property type="entry name" value="HTH_LUXR_2"/>
    <property type="match status" value="1"/>
</dbReference>
<feature type="domain" description="HTH luxR-type" evidence="6">
    <location>
        <begin position="147"/>
        <end position="212"/>
    </location>
</feature>
<dbReference type="SMART" id="SM00421">
    <property type="entry name" value="HTH_LUXR"/>
    <property type="match status" value="1"/>
</dbReference>
<name>A0ABP8D8Y9_9ACTN</name>
<evidence type="ECO:0000256" key="5">
    <source>
        <dbReference type="PROSITE-ProRule" id="PRU00169"/>
    </source>
</evidence>
<keyword evidence="9" id="KW-1185">Reference proteome</keyword>
<dbReference type="Pfam" id="PF00196">
    <property type="entry name" value="GerE"/>
    <property type="match status" value="1"/>
</dbReference>
<proteinExistence type="predicted"/>
<keyword evidence="3" id="KW-0238">DNA-binding</keyword>
<keyword evidence="4" id="KW-0804">Transcription</keyword>